<feature type="transmembrane region" description="Helical" evidence="1">
    <location>
        <begin position="390"/>
        <end position="410"/>
    </location>
</feature>
<evidence type="ECO:0008006" key="3">
    <source>
        <dbReference type="Google" id="ProtNLM"/>
    </source>
</evidence>
<gene>
    <name evidence="2" type="ORF">g.15876</name>
</gene>
<dbReference type="EMBL" id="GDQN01001266">
    <property type="protein sequence ID" value="JAT89788.1"/>
    <property type="molecule type" value="Transcribed_RNA"/>
</dbReference>
<evidence type="ECO:0000256" key="1">
    <source>
        <dbReference type="SAM" id="Phobius"/>
    </source>
</evidence>
<dbReference type="Pfam" id="PF12259">
    <property type="entry name" value="Baculo_F"/>
    <property type="match status" value="1"/>
</dbReference>
<keyword evidence="1" id="KW-1133">Transmembrane helix</keyword>
<keyword evidence="1" id="KW-0472">Membrane</keyword>
<keyword evidence="1" id="KW-0812">Transmembrane</keyword>
<dbReference type="OrthoDB" id="6624493at2759"/>
<organism evidence="2">
    <name type="scientific">Pectinophora gossypiella</name>
    <name type="common">Cotton pink bollworm</name>
    <name type="synonym">Depressaria gossypiella</name>
    <dbReference type="NCBI Taxonomy" id="13191"/>
    <lineage>
        <taxon>Eukaryota</taxon>
        <taxon>Metazoa</taxon>
        <taxon>Ecdysozoa</taxon>
        <taxon>Arthropoda</taxon>
        <taxon>Hexapoda</taxon>
        <taxon>Insecta</taxon>
        <taxon>Pterygota</taxon>
        <taxon>Neoptera</taxon>
        <taxon>Endopterygota</taxon>
        <taxon>Lepidoptera</taxon>
        <taxon>Glossata</taxon>
        <taxon>Ditrysia</taxon>
        <taxon>Gelechioidea</taxon>
        <taxon>Gelechiidae</taxon>
        <taxon>Apatetrinae</taxon>
        <taxon>Pectinophora</taxon>
    </lineage>
</organism>
<name>A0A1E1WS23_PECGO</name>
<reference evidence="2" key="1">
    <citation type="submission" date="2015-09" db="EMBL/GenBank/DDBJ databases">
        <title>De novo assembly of Pectinophora gossypiella (Pink Bollworm) gut transcriptome.</title>
        <authorList>
            <person name="Tassone E.E."/>
        </authorList>
    </citation>
    <scope>NUCLEOTIDE SEQUENCE</scope>
</reference>
<sequence>MKDNIHVIKSTISNFNNSMSKVNENEQNLLKNMDTVNNMLNKISNSNDKLEIKSQLSSLFNSLEAIILTLSFDIDDVNNAILFAKLNILHPTVLSPYQLYNELDKHRNALPKNHELAVSLTLQNIHQLLDISKLVCYYHLNRIIMLIKIPLVLPQTYNLFNIIPLPVPYDVSKPDTFVLIAPTSSYVAITADHMFYSPIKDIEKCKVISGKCYVCVLTNVYSTIANPTCETTLITEVVQNLPDSCEVKLLHGHVDIFHKISNNRWLFAQSEPGKCHITCKNNPISYDEILFSIGILKLPKNCKAFYKTLQFDPITENYISNVTNSISDFNIILDDCCERTKLNKTLSKLPYNKLTNIDNLDSLLHASVHLDYLEKELNSIESPTHMQKYGIHYISLSYVLGIIFLLYLLYRCRKRLCRNNPSTCLVQIFNQCHNKKSSNKPVAQTVVMSNVQESFSDTEDEIRTPVTVKRNIILASQKHSP</sequence>
<protein>
    <recommendedName>
        <fullName evidence="3">Envelope fusion protein</fullName>
    </recommendedName>
</protein>
<accession>A0A1E1WS23</accession>
<proteinExistence type="predicted"/>
<dbReference type="InterPro" id="IPR022048">
    <property type="entry name" value="Envelope_fusion-like"/>
</dbReference>
<dbReference type="AlphaFoldDB" id="A0A1E1WS23"/>
<evidence type="ECO:0000313" key="2">
    <source>
        <dbReference type="EMBL" id="JAT89788.1"/>
    </source>
</evidence>